<proteinExistence type="predicted"/>
<dbReference type="AlphaFoldDB" id="A0A1S6JGT9"/>
<dbReference type="RefSeq" id="WP_063787530.1">
    <property type="nucleotide sequence ID" value="NZ_CP019724.1"/>
</dbReference>
<accession>A0A1S6JGT9</accession>
<reference evidence="1 2" key="1">
    <citation type="submission" date="2017-02" db="EMBL/GenBank/DDBJ databases">
        <title>Streptomyces pactum ACT12 Genome sequencing and assembly.</title>
        <authorList>
            <person name="Xue Q."/>
            <person name="Yan X."/>
            <person name="Jia L."/>
            <person name="Yan H."/>
        </authorList>
    </citation>
    <scope>NUCLEOTIDE SEQUENCE [LARGE SCALE GENOMIC DNA]</scope>
    <source>
        <strain evidence="1 2">ACT12</strain>
    </source>
</reference>
<dbReference type="KEGG" id="spac:B1H29_32425"/>
<gene>
    <name evidence="1" type="ORF">B1H29_32425</name>
</gene>
<dbReference type="EMBL" id="CP019724">
    <property type="protein sequence ID" value="AQS70970.1"/>
    <property type="molecule type" value="Genomic_DNA"/>
</dbReference>
<dbReference type="OrthoDB" id="189103at2"/>
<sequence>MTTPAHGLRSVCGYVGPPELRAAARSGTEGRSIRSAADVGTWVTDRGPAAGAEPFTRVVGLDGPLRLAPRRGEHVACAGGRNVLGAGGRNVLGAGGIAFDRVAGTWTVT</sequence>
<protein>
    <submittedName>
        <fullName evidence="1">Uncharacterized protein</fullName>
    </submittedName>
</protein>
<name>A0A1S6JGT9_9ACTN</name>
<dbReference type="Proteomes" id="UP000189443">
    <property type="component" value="Chromosome"/>
</dbReference>
<organism evidence="1 2">
    <name type="scientific">Streptomyces pactum</name>
    <dbReference type="NCBI Taxonomy" id="68249"/>
    <lineage>
        <taxon>Bacteria</taxon>
        <taxon>Bacillati</taxon>
        <taxon>Actinomycetota</taxon>
        <taxon>Actinomycetes</taxon>
        <taxon>Kitasatosporales</taxon>
        <taxon>Streptomycetaceae</taxon>
        <taxon>Streptomyces</taxon>
    </lineage>
</organism>
<evidence type="ECO:0000313" key="1">
    <source>
        <dbReference type="EMBL" id="AQS70970.1"/>
    </source>
</evidence>
<evidence type="ECO:0000313" key="2">
    <source>
        <dbReference type="Proteomes" id="UP000189443"/>
    </source>
</evidence>
<keyword evidence="2" id="KW-1185">Reference proteome</keyword>